<dbReference type="Pfam" id="PF00931">
    <property type="entry name" value="NB-ARC"/>
    <property type="match status" value="1"/>
</dbReference>
<sequence>MMLKEVANLKANGEFDVVAEKAQTSQVRGLLTMLKTVWNILKEDEVSIMGLYGMGGVGKTTLLTQINNKFRKTDDDAFDIVIWTVVSMDVHIKNIQEDVAKKLRLDGEDWNRKDKEQKACDIHNVLKRKKFCLPPHDALELFKKKVGEITLGSHPNIPELARIVARKCHGLPLALTNGRFKNGSTAIDDLTSYAADFSGMEDEILLILKFSYDNLKGEHIKSCFLYCALFPEDFIIYMGDLISYWICEVFRDESKGMERAENKAYEIMGSLICSSLLIQHEERSNFVYLHDVVREMALWIASDFGKQKDNFIVHACVGLEEIPKVQNWNIVKRMSLMFNKDQTCIWQPELSLTHSFVAAAQQDTGKYLRHFLLEHAKSRCFGSIGSGSIFKLSQPDALYTISRGRSMKKISEVRLNGCTFCEKKMDSATIIGSNKMVPPNACFLSLSRIYLKYSKFLKDLTWLMFAPNLAELSVHGGDELEDVIQKEEALLKDIYWRPLLFPCLAEINITRCPKLRKLPLNSKSGGKGLSYTTKVENGYNLVGLSTMARELSGGSAGEALSMVLTSTFVMTTKMKPIAASSGYSVISGWLD</sequence>
<keyword evidence="4" id="KW-0611">Plant defense</keyword>
<evidence type="ECO:0000256" key="1">
    <source>
        <dbReference type="ARBA" id="ARBA00022614"/>
    </source>
</evidence>
<dbReference type="InterPro" id="IPR050905">
    <property type="entry name" value="Plant_NBS-LRR"/>
</dbReference>
<comment type="caution">
    <text evidence="8">The sequence shown here is derived from an EMBL/GenBank/DDBJ whole genome shotgun (WGS) entry which is preliminary data.</text>
</comment>
<dbReference type="InterPro" id="IPR002182">
    <property type="entry name" value="NB-ARC"/>
</dbReference>
<keyword evidence="5" id="KW-0067">ATP-binding</keyword>
<evidence type="ECO:0000256" key="3">
    <source>
        <dbReference type="ARBA" id="ARBA00022741"/>
    </source>
</evidence>
<organism evidence="8 9">
    <name type="scientific">Brassica napus</name>
    <name type="common">Rape</name>
    <dbReference type="NCBI Taxonomy" id="3708"/>
    <lineage>
        <taxon>Eukaryota</taxon>
        <taxon>Viridiplantae</taxon>
        <taxon>Streptophyta</taxon>
        <taxon>Embryophyta</taxon>
        <taxon>Tracheophyta</taxon>
        <taxon>Spermatophyta</taxon>
        <taxon>Magnoliopsida</taxon>
        <taxon>eudicotyledons</taxon>
        <taxon>Gunneridae</taxon>
        <taxon>Pentapetalae</taxon>
        <taxon>rosids</taxon>
        <taxon>malvids</taxon>
        <taxon>Brassicales</taxon>
        <taxon>Brassicaceae</taxon>
        <taxon>Brassiceae</taxon>
        <taxon>Brassica</taxon>
    </lineage>
</organism>
<reference evidence="8 9" key="1">
    <citation type="submission" date="2021-05" db="EMBL/GenBank/DDBJ databases">
        <title>Genome Assembly of Synthetic Allotetraploid Brassica napus Reveals Homoeologous Exchanges between Subgenomes.</title>
        <authorList>
            <person name="Davis J.T."/>
        </authorList>
    </citation>
    <scope>NUCLEOTIDE SEQUENCE [LARGE SCALE GENOMIC DNA]</scope>
    <source>
        <strain evidence="9">cv. Da-Ae</strain>
        <tissue evidence="8">Seedling</tissue>
    </source>
</reference>
<dbReference type="PANTHER" id="PTHR33463:SF220">
    <property type="entry name" value="NB-ARC DOMAIN-CONTAINING PROTEIN"/>
    <property type="match status" value="1"/>
</dbReference>
<evidence type="ECO:0000259" key="6">
    <source>
        <dbReference type="Pfam" id="PF00931"/>
    </source>
</evidence>
<gene>
    <name evidence="8" type="ORF">HID58_070101</name>
</gene>
<feature type="domain" description="NB-ARC" evidence="6">
    <location>
        <begin position="32"/>
        <end position="133"/>
    </location>
</feature>
<dbReference type="Proteomes" id="UP000824890">
    <property type="component" value="Unassembled WGS sequence"/>
</dbReference>
<dbReference type="Gene3D" id="1.10.10.10">
    <property type="entry name" value="Winged helix-like DNA-binding domain superfamily/Winged helix DNA-binding domain"/>
    <property type="match status" value="1"/>
</dbReference>
<dbReference type="InterPro" id="IPR036388">
    <property type="entry name" value="WH-like_DNA-bd_sf"/>
</dbReference>
<evidence type="ECO:0000259" key="7">
    <source>
        <dbReference type="Pfam" id="PF23559"/>
    </source>
</evidence>
<accession>A0ABQ7YXT7</accession>
<dbReference type="InterPro" id="IPR058922">
    <property type="entry name" value="WHD_DRP"/>
</dbReference>
<keyword evidence="3" id="KW-0547">Nucleotide-binding</keyword>
<protein>
    <recommendedName>
        <fullName evidence="10">NB-ARC domain-containing protein</fullName>
    </recommendedName>
</protein>
<feature type="domain" description="Disease resistance protein winged helix" evidence="7">
    <location>
        <begin position="229"/>
        <end position="297"/>
    </location>
</feature>
<evidence type="ECO:0000256" key="4">
    <source>
        <dbReference type="ARBA" id="ARBA00022821"/>
    </source>
</evidence>
<evidence type="ECO:0008006" key="10">
    <source>
        <dbReference type="Google" id="ProtNLM"/>
    </source>
</evidence>
<feature type="non-terminal residue" evidence="8">
    <location>
        <position position="591"/>
    </location>
</feature>
<dbReference type="SUPFAM" id="SSF52540">
    <property type="entry name" value="P-loop containing nucleoside triphosphate hydrolases"/>
    <property type="match status" value="1"/>
</dbReference>
<keyword evidence="9" id="KW-1185">Reference proteome</keyword>
<keyword evidence="1" id="KW-0433">Leucine-rich repeat</keyword>
<dbReference type="InterPro" id="IPR027417">
    <property type="entry name" value="P-loop_NTPase"/>
</dbReference>
<keyword evidence="2" id="KW-0677">Repeat</keyword>
<evidence type="ECO:0000313" key="9">
    <source>
        <dbReference type="Proteomes" id="UP000824890"/>
    </source>
</evidence>
<evidence type="ECO:0000256" key="5">
    <source>
        <dbReference type="ARBA" id="ARBA00022840"/>
    </source>
</evidence>
<evidence type="ECO:0000313" key="8">
    <source>
        <dbReference type="EMBL" id="KAH0872739.1"/>
    </source>
</evidence>
<proteinExistence type="predicted"/>
<dbReference type="Gene3D" id="3.40.50.300">
    <property type="entry name" value="P-loop containing nucleotide triphosphate hydrolases"/>
    <property type="match status" value="1"/>
</dbReference>
<dbReference type="Pfam" id="PF23559">
    <property type="entry name" value="WHD_DRP"/>
    <property type="match status" value="1"/>
</dbReference>
<dbReference type="PANTHER" id="PTHR33463">
    <property type="entry name" value="NB-ARC DOMAIN-CONTAINING PROTEIN-RELATED"/>
    <property type="match status" value="1"/>
</dbReference>
<dbReference type="EMBL" id="JAGKQM010000016">
    <property type="protein sequence ID" value="KAH0872739.1"/>
    <property type="molecule type" value="Genomic_DNA"/>
</dbReference>
<dbReference type="InterPro" id="IPR042197">
    <property type="entry name" value="Apaf_helical"/>
</dbReference>
<name>A0ABQ7YXT7_BRANA</name>
<evidence type="ECO:0000256" key="2">
    <source>
        <dbReference type="ARBA" id="ARBA00022737"/>
    </source>
</evidence>
<dbReference type="Gene3D" id="1.10.8.430">
    <property type="entry name" value="Helical domain of apoptotic protease-activating factors"/>
    <property type="match status" value="1"/>
</dbReference>